<evidence type="ECO:0000256" key="2">
    <source>
        <dbReference type="ARBA" id="ARBA00001946"/>
    </source>
</evidence>
<evidence type="ECO:0000256" key="3">
    <source>
        <dbReference type="ARBA" id="ARBA00022679"/>
    </source>
</evidence>
<evidence type="ECO:0000259" key="7">
    <source>
        <dbReference type="Pfam" id="PF03828"/>
    </source>
</evidence>
<evidence type="ECO:0000256" key="1">
    <source>
        <dbReference type="ARBA" id="ARBA00001936"/>
    </source>
</evidence>
<dbReference type="GO" id="GO:0046872">
    <property type="term" value="F:metal ion binding"/>
    <property type="evidence" value="ECO:0007669"/>
    <property type="project" value="UniProtKB-KW"/>
</dbReference>
<dbReference type="PANTHER" id="PTHR12271">
    <property type="entry name" value="POLY A POLYMERASE CID PAP -RELATED"/>
    <property type="match status" value="1"/>
</dbReference>
<reference evidence="9" key="1">
    <citation type="journal article" date="2013" name="Genetics">
        <title>The draft genome and transcriptome of Panagrellus redivivus are shaped by the harsh demands of a free-living lifestyle.</title>
        <authorList>
            <person name="Srinivasan J."/>
            <person name="Dillman A.R."/>
            <person name="Macchietto M.G."/>
            <person name="Heikkinen L."/>
            <person name="Lakso M."/>
            <person name="Fracchia K.M."/>
            <person name="Antoshechkin I."/>
            <person name="Mortazavi A."/>
            <person name="Wong G."/>
            <person name="Sternberg P.W."/>
        </authorList>
    </citation>
    <scope>NUCLEOTIDE SEQUENCE [LARGE SCALE GENOMIC DNA]</scope>
    <source>
        <strain evidence="9">MT8872</strain>
    </source>
</reference>
<name>A0A7E4UMY3_PANRE</name>
<dbReference type="InterPro" id="IPR054708">
    <property type="entry name" value="MTPAP-like_central"/>
</dbReference>
<keyword evidence="9" id="KW-1185">Reference proteome</keyword>
<sequence length="653" mass="72952">MESSSVEPTKGSARHTLSVWATWTKAVIETNSIANDDQPQSAFKVTYHINGVPRELLFGQGSNADENLAKDQAAQQMAGIMFRQNIIPQELGILIVKKGIDKADALLISDCQARWTQFLEVIASDHTLDEYAWDDAAPPADVINAIWEKYNHALTNPRKRKHSNEIEHGSPKKSTTAEREDKSPSPEEGEITSTSPPTEAVNREDSTEFHPETFALLQAEVHDDRESSPLIDMNAVSNDVDINGVYQSAGAEPGDITIDEEEEANLDDDGSLTIAAIEDAPIDLQHPPVYGFGPRPDYNYGAWQKTAASFRKAHPQVHDVINESIMKHYAVNIQNADTLAWKDIARRSIETVIRTLFSSARVYAVGSTMNGCGAYNSDMDVCVVIDENQLNDGSGARVFNNKKRIVNALYFIRRAMKNELIIARKMIVINAVVPILQVSFSGCFAGLEVDVNINNIAGIYNTHLIHHYARLDERFPALCLLVKHWALVEGINSAQDGTFNSYSLILLVLHYMQCVVQPAILPNLQELYPETFNGTTPVEQLVFNENVCTFESQNRDDHATLLLGFFHYYHDFDFTNYAISIRKACVYPKASLGEEAMNQYAIFIEEPYDCNNTARCARNNGYEAIKAAFKRAYKQLWNSKKPGLARIGIDVKL</sequence>
<dbReference type="Gene3D" id="1.10.1410.10">
    <property type="match status" value="1"/>
</dbReference>
<evidence type="ECO:0000313" key="10">
    <source>
        <dbReference type="WBParaSite" id="Pan_g10680.t1"/>
    </source>
</evidence>
<dbReference type="SUPFAM" id="SSF81631">
    <property type="entry name" value="PAP/OAS1 substrate-binding domain"/>
    <property type="match status" value="1"/>
</dbReference>
<dbReference type="PANTHER" id="PTHR12271:SF117">
    <property type="entry name" value="PAP-ASSOCIATED DOMAIN-CONTAINING PROTEIN"/>
    <property type="match status" value="1"/>
</dbReference>
<protein>
    <submittedName>
        <fullName evidence="10">PAP-associated domain-containing protein</fullName>
    </submittedName>
</protein>
<feature type="domain" description="PAP-associated" evidence="7">
    <location>
        <begin position="560"/>
        <end position="612"/>
    </location>
</feature>
<keyword evidence="4" id="KW-0479">Metal-binding</keyword>
<dbReference type="Pfam" id="PF22600">
    <property type="entry name" value="MTPAP-like_central"/>
    <property type="match status" value="1"/>
</dbReference>
<dbReference type="GO" id="GO:1990817">
    <property type="term" value="F:poly(A) RNA polymerase activity"/>
    <property type="evidence" value="ECO:0007669"/>
    <property type="project" value="TreeGrafter"/>
</dbReference>
<comment type="cofactor">
    <cofactor evidence="2">
        <name>Mg(2+)</name>
        <dbReference type="ChEBI" id="CHEBI:18420"/>
    </cofactor>
</comment>
<dbReference type="InterPro" id="IPR002058">
    <property type="entry name" value="PAP_assoc"/>
</dbReference>
<evidence type="ECO:0000259" key="8">
    <source>
        <dbReference type="Pfam" id="PF22600"/>
    </source>
</evidence>
<dbReference type="Gene3D" id="3.30.460.10">
    <property type="entry name" value="Beta Polymerase, domain 2"/>
    <property type="match status" value="1"/>
</dbReference>
<evidence type="ECO:0000256" key="6">
    <source>
        <dbReference type="SAM" id="MobiDB-lite"/>
    </source>
</evidence>
<keyword evidence="3" id="KW-0808">Transferase</keyword>
<comment type="cofactor">
    <cofactor evidence="1">
        <name>Mn(2+)</name>
        <dbReference type="ChEBI" id="CHEBI:29035"/>
    </cofactor>
</comment>
<dbReference type="CDD" id="cd05402">
    <property type="entry name" value="NT_PAP_TUTase"/>
    <property type="match status" value="1"/>
</dbReference>
<dbReference type="Pfam" id="PF03828">
    <property type="entry name" value="PAP_assoc"/>
    <property type="match status" value="1"/>
</dbReference>
<feature type="domain" description="Poly(A) RNA polymerase mitochondrial-like central palm" evidence="8">
    <location>
        <begin position="321"/>
        <end position="469"/>
    </location>
</feature>
<feature type="compositionally biased region" description="Basic and acidic residues" evidence="6">
    <location>
        <begin position="163"/>
        <end position="185"/>
    </location>
</feature>
<evidence type="ECO:0000256" key="4">
    <source>
        <dbReference type="ARBA" id="ARBA00022723"/>
    </source>
</evidence>
<reference evidence="10" key="2">
    <citation type="submission" date="2020-10" db="UniProtKB">
        <authorList>
            <consortium name="WormBaseParasite"/>
        </authorList>
    </citation>
    <scope>IDENTIFICATION</scope>
</reference>
<accession>A0A7E4UMY3</accession>
<dbReference type="SUPFAM" id="SSF81301">
    <property type="entry name" value="Nucleotidyltransferase"/>
    <property type="match status" value="1"/>
</dbReference>
<feature type="region of interest" description="Disordered" evidence="6">
    <location>
        <begin position="157"/>
        <end position="208"/>
    </location>
</feature>
<dbReference type="AlphaFoldDB" id="A0A7E4UMY3"/>
<dbReference type="WBParaSite" id="Pan_g10680.t1">
    <property type="protein sequence ID" value="Pan_g10680.t1"/>
    <property type="gene ID" value="Pan_g10680"/>
</dbReference>
<organism evidence="9 10">
    <name type="scientific">Panagrellus redivivus</name>
    <name type="common">Microworm</name>
    <dbReference type="NCBI Taxonomy" id="6233"/>
    <lineage>
        <taxon>Eukaryota</taxon>
        <taxon>Metazoa</taxon>
        <taxon>Ecdysozoa</taxon>
        <taxon>Nematoda</taxon>
        <taxon>Chromadorea</taxon>
        <taxon>Rhabditida</taxon>
        <taxon>Tylenchina</taxon>
        <taxon>Panagrolaimomorpha</taxon>
        <taxon>Panagrolaimoidea</taxon>
        <taxon>Panagrolaimidae</taxon>
        <taxon>Panagrellus</taxon>
    </lineage>
</organism>
<dbReference type="Proteomes" id="UP000492821">
    <property type="component" value="Unassembled WGS sequence"/>
</dbReference>
<evidence type="ECO:0000256" key="5">
    <source>
        <dbReference type="ARBA" id="ARBA00022842"/>
    </source>
</evidence>
<dbReference type="InterPro" id="IPR043519">
    <property type="entry name" value="NT_sf"/>
</dbReference>
<evidence type="ECO:0000313" key="9">
    <source>
        <dbReference type="Proteomes" id="UP000492821"/>
    </source>
</evidence>
<keyword evidence="5" id="KW-0460">Magnesium</keyword>
<dbReference type="GO" id="GO:0031123">
    <property type="term" value="P:RNA 3'-end processing"/>
    <property type="evidence" value="ECO:0007669"/>
    <property type="project" value="TreeGrafter"/>
</dbReference>
<proteinExistence type="predicted"/>